<gene>
    <name evidence="2" type="ORF">FBZ92_1318</name>
</gene>
<dbReference type="Proteomes" id="UP000318050">
    <property type="component" value="Unassembled WGS sequence"/>
</dbReference>
<evidence type="ECO:0000256" key="1">
    <source>
        <dbReference type="SAM" id="Phobius"/>
    </source>
</evidence>
<evidence type="ECO:0000313" key="2">
    <source>
        <dbReference type="EMBL" id="TWB48157.1"/>
    </source>
</evidence>
<feature type="transmembrane region" description="Helical" evidence="1">
    <location>
        <begin position="12"/>
        <end position="32"/>
    </location>
</feature>
<organism evidence="2 3">
    <name type="scientific">Nitrospirillum amazonense</name>
    <dbReference type="NCBI Taxonomy" id="28077"/>
    <lineage>
        <taxon>Bacteria</taxon>
        <taxon>Pseudomonadati</taxon>
        <taxon>Pseudomonadota</taxon>
        <taxon>Alphaproteobacteria</taxon>
        <taxon>Rhodospirillales</taxon>
        <taxon>Azospirillaceae</taxon>
        <taxon>Nitrospirillum</taxon>
    </lineage>
</organism>
<proteinExistence type="predicted"/>
<protein>
    <submittedName>
        <fullName evidence="2">Uncharacterized protein</fullName>
    </submittedName>
</protein>
<sequence length="54" mass="5893">MGPRNGRGKSKGQIVFAVAHALGIVGLAYFIVRLNRDRERAVRQQVSSLAIPFA</sequence>
<dbReference type="EMBL" id="VITT01000031">
    <property type="protein sequence ID" value="TWB48157.1"/>
    <property type="molecule type" value="Genomic_DNA"/>
</dbReference>
<accession>A0A560HNM4</accession>
<name>A0A560HNM4_9PROT</name>
<reference evidence="2 3" key="1">
    <citation type="submission" date="2019-06" db="EMBL/GenBank/DDBJ databases">
        <title>Genomic Encyclopedia of Type Strains, Phase IV (KMG-V): Genome sequencing to study the core and pangenomes of soil and plant-associated prokaryotes.</title>
        <authorList>
            <person name="Whitman W."/>
        </authorList>
    </citation>
    <scope>NUCLEOTIDE SEQUENCE [LARGE SCALE GENOMIC DNA]</scope>
    <source>
        <strain evidence="2 3">BR 11140</strain>
    </source>
</reference>
<evidence type="ECO:0000313" key="3">
    <source>
        <dbReference type="Proteomes" id="UP000318050"/>
    </source>
</evidence>
<keyword evidence="1" id="KW-0472">Membrane</keyword>
<keyword evidence="1" id="KW-1133">Transmembrane helix</keyword>
<dbReference type="AlphaFoldDB" id="A0A560HNM4"/>
<keyword evidence="1" id="KW-0812">Transmembrane</keyword>
<comment type="caution">
    <text evidence="2">The sequence shown here is derived from an EMBL/GenBank/DDBJ whole genome shotgun (WGS) entry which is preliminary data.</text>
</comment>